<dbReference type="SUPFAM" id="SSF56300">
    <property type="entry name" value="Metallo-dependent phosphatases"/>
    <property type="match status" value="1"/>
</dbReference>
<evidence type="ECO:0000256" key="7">
    <source>
        <dbReference type="ARBA" id="ARBA00023211"/>
    </source>
</evidence>
<keyword evidence="6" id="KW-0378">Hydrolase</keyword>
<dbReference type="Pfam" id="PF00149">
    <property type="entry name" value="Metallophos"/>
    <property type="match status" value="1"/>
</dbReference>
<dbReference type="GO" id="GO:0004722">
    <property type="term" value="F:protein serine/threonine phosphatase activity"/>
    <property type="evidence" value="ECO:0007669"/>
    <property type="project" value="UniProtKB-EC"/>
</dbReference>
<keyword evidence="7" id="KW-0464">Manganese</keyword>
<dbReference type="PANTHER" id="PTHR45668">
    <property type="entry name" value="SERINE/THREONINE-PROTEIN PHOSPHATASE 5-RELATED"/>
    <property type="match status" value="1"/>
</dbReference>
<organism evidence="10">
    <name type="scientific">Myxobolus squamalis</name>
    <name type="common">Myxosporean</name>
    <dbReference type="NCBI Taxonomy" id="59785"/>
    <lineage>
        <taxon>Eukaryota</taxon>
        <taxon>Metazoa</taxon>
        <taxon>Cnidaria</taxon>
        <taxon>Myxozoa</taxon>
        <taxon>Myxosporea</taxon>
        <taxon>Bivalvulida</taxon>
        <taxon>Platysporina</taxon>
        <taxon>Myxobolidae</taxon>
        <taxon>Myxobolus</taxon>
    </lineage>
</organism>
<sequence>MASQNGPIDIALQLNQTAGEKVKEKYYNDAIKLYTQSIELDPNNAKYYANRSFCYEKTECYGLAISDANAAIKIDPDMFKALFRRATANLSIGHLKLALDDFTHLLKLYPNEKSIVDKYKKCSKTYREQQFAKALQYVEKSAFDLIDFECLSLTNSSCELLIEDNKITREYAVRLMHFLKDRKLLPLQELYKLLVLARSTLLQKKSLVRYVIPDDCRLTVCGDVHGQYYDLCHIFEINGLPSPENNYLFNGDFVDRGSFSVEVITLLLAFQVLYPNHFLLNRGNTFNMLCP</sequence>
<evidence type="ECO:0000256" key="4">
    <source>
        <dbReference type="ARBA" id="ARBA00022723"/>
    </source>
</evidence>
<dbReference type="InterPro" id="IPR013235">
    <property type="entry name" value="PPP_dom"/>
</dbReference>
<dbReference type="PANTHER" id="PTHR45668:SF5">
    <property type="entry name" value="SERINE_THREONINE-PROTEIN PHOSPHATASE 5"/>
    <property type="match status" value="1"/>
</dbReference>
<dbReference type="InterPro" id="IPR011990">
    <property type="entry name" value="TPR-like_helical_dom_sf"/>
</dbReference>
<comment type="cofactor">
    <cofactor evidence="1">
        <name>Mn(2+)</name>
        <dbReference type="ChEBI" id="CHEBI:29035"/>
    </cofactor>
</comment>
<accession>A0A6B2G1X2</accession>
<reference evidence="10" key="1">
    <citation type="submission" date="2018-11" db="EMBL/GenBank/DDBJ databases">
        <title>Myxobolus squamalis genome and transcriptome.</title>
        <authorList>
            <person name="Yahalomi D."/>
            <person name="Atkinson S.D."/>
            <person name="Neuhof M."/>
            <person name="Chang E.S."/>
            <person name="Philippe H."/>
            <person name="Cartwright P."/>
            <person name="Bartholomew J.L."/>
            <person name="Huchon D."/>
        </authorList>
    </citation>
    <scope>NUCLEOTIDE SEQUENCE</scope>
    <source>
        <strain evidence="10">71B08</strain>
        <tissue evidence="10">Whole</tissue>
    </source>
</reference>
<feature type="domain" description="Serine/threonine specific protein phosphatases" evidence="9">
    <location>
        <begin position="185"/>
        <end position="291"/>
    </location>
</feature>
<evidence type="ECO:0000259" key="9">
    <source>
        <dbReference type="SMART" id="SM00156"/>
    </source>
</evidence>
<dbReference type="EC" id="3.1.3.16" evidence="3"/>
<evidence type="ECO:0000256" key="1">
    <source>
        <dbReference type="ARBA" id="ARBA00001936"/>
    </source>
</evidence>
<feature type="repeat" description="TPR" evidence="8">
    <location>
        <begin position="79"/>
        <end position="112"/>
    </location>
</feature>
<keyword evidence="5" id="KW-0677">Repeat</keyword>
<dbReference type="InterPro" id="IPR019734">
    <property type="entry name" value="TPR_rpt"/>
</dbReference>
<dbReference type="InterPro" id="IPR004843">
    <property type="entry name" value="Calcineurin-like_PHP"/>
</dbReference>
<evidence type="ECO:0000256" key="8">
    <source>
        <dbReference type="PROSITE-ProRule" id="PRU00339"/>
    </source>
</evidence>
<dbReference type="EMBL" id="GHBR01000836">
    <property type="protein sequence ID" value="NDJ96295.1"/>
    <property type="molecule type" value="Transcribed_RNA"/>
</dbReference>
<dbReference type="SUPFAM" id="SSF48452">
    <property type="entry name" value="TPR-like"/>
    <property type="match status" value="1"/>
</dbReference>
<dbReference type="InterPro" id="IPR006186">
    <property type="entry name" value="Ser/Thr-sp_prot-phosphatase"/>
</dbReference>
<evidence type="ECO:0000256" key="5">
    <source>
        <dbReference type="ARBA" id="ARBA00022737"/>
    </source>
</evidence>
<dbReference type="GO" id="GO:0046872">
    <property type="term" value="F:metal ion binding"/>
    <property type="evidence" value="ECO:0007669"/>
    <property type="project" value="UniProtKB-KW"/>
</dbReference>
<keyword evidence="8" id="KW-0802">TPR repeat</keyword>
<evidence type="ECO:0000256" key="6">
    <source>
        <dbReference type="ARBA" id="ARBA00022801"/>
    </source>
</evidence>
<dbReference type="PROSITE" id="PS50005">
    <property type="entry name" value="TPR"/>
    <property type="match status" value="2"/>
</dbReference>
<dbReference type="InterPro" id="IPR029052">
    <property type="entry name" value="Metallo-depent_PP-like"/>
</dbReference>
<proteinExistence type="inferred from homology"/>
<dbReference type="SMART" id="SM00156">
    <property type="entry name" value="PP2Ac"/>
    <property type="match status" value="1"/>
</dbReference>
<dbReference type="Pfam" id="PF08321">
    <property type="entry name" value="PPP5"/>
    <property type="match status" value="1"/>
</dbReference>
<dbReference type="InterPro" id="IPR051134">
    <property type="entry name" value="PPP_phosphatase"/>
</dbReference>
<feature type="repeat" description="TPR" evidence="8">
    <location>
        <begin position="11"/>
        <end position="44"/>
    </location>
</feature>
<dbReference type="Pfam" id="PF13431">
    <property type="entry name" value="TPR_17"/>
    <property type="match status" value="1"/>
</dbReference>
<name>A0A6B2G1X2_MYXSQ</name>
<evidence type="ECO:0000313" key="10">
    <source>
        <dbReference type="EMBL" id="NDJ96295.1"/>
    </source>
</evidence>
<evidence type="ECO:0000256" key="3">
    <source>
        <dbReference type="ARBA" id="ARBA00013081"/>
    </source>
</evidence>
<dbReference type="SMART" id="SM00028">
    <property type="entry name" value="TPR"/>
    <property type="match status" value="3"/>
</dbReference>
<dbReference type="PRINTS" id="PR00114">
    <property type="entry name" value="STPHPHTASE"/>
</dbReference>
<dbReference type="AlphaFoldDB" id="A0A6B2G1X2"/>
<keyword evidence="4" id="KW-0479">Metal-binding</keyword>
<protein>
    <recommendedName>
        <fullName evidence="3">protein-serine/threonine phosphatase</fullName>
        <ecNumber evidence="3">3.1.3.16</ecNumber>
    </recommendedName>
</protein>
<comment type="similarity">
    <text evidence="2">Belongs to the PPP phosphatase family. PP-5 (PP-T) subfamily.</text>
</comment>
<dbReference type="Gene3D" id="1.25.40.10">
    <property type="entry name" value="Tetratricopeptide repeat domain"/>
    <property type="match status" value="1"/>
</dbReference>
<evidence type="ECO:0000256" key="2">
    <source>
        <dbReference type="ARBA" id="ARBA00008786"/>
    </source>
</evidence>
<dbReference type="Gene3D" id="3.60.21.10">
    <property type="match status" value="1"/>
</dbReference>